<name>A0A183NKB6_9TREM</name>
<dbReference type="Proteomes" id="UP000269396">
    <property type="component" value="Unassembled WGS sequence"/>
</dbReference>
<reference evidence="1 2" key="1">
    <citation type="submission" date="2018-11" db="EMBL/GenBank/DDBJ databases">
        <authorList>
            <consortium name="Pathogen Informatics"/>
        </authorList>
    </citation>
    <scope>NUCLEOTIDE SEQUENCE [LARGE SCALE GENOMIC DNA]</scope>
    <source>
        <strain>Denwood</strain>
        <strain evidence="2">Zambia</strain>
    </source>
</reference>
<accession>A0A183NKB6</accession>
<sequence length="62" mass="7330">MYYWFIYILEEAILQQQLLELLPMVNEVNAIADELNKQRTFEVILLPPTAQALKYGESKRTK</sequence>
<dbReference type="EMBL" id="UZAL01003644">
    <property type="protein sequence ID" value="VDO87930.1"/>
    <property type="molecule type" value="Genomic_DNA"/>
</dbReference>
<proteinExistence type="predicted"/>
<organism evidence="1 2">
    <name type="scientific">Schistosoma mattheei</name>
    <dbReference type="NCBI Taxonomy" id="31246"/>
    <lineage>
        <taxon>Eukaryota</taxon>
        <taxon>Metazoa</taxon>
        <taxon>Spiralia</taxon>
        <taxon>Lophotrochozoa</taxon>
        <taxon>Platyhelminthes</taxon>
        <taxon>Trematoda</taxon>
        <taxon>Digenea</taxon>
        <taxon>Strigeidida</taxon>
        <taxon>Schistosomatoidea</taxon>
        <taxon>Schistosomatidae</taxon>
        <taxon>Schistosoma</taxon>
    </lineage>
</organism>
<evidence type="ECO:0000313" key="1">
    <source>
        <dbReference type="EMBL" id="VDO87930.1"/>
    </source>
</evidence>
<gene>
    <name evidence="1" type="ORF">SMTD_LOCUS2552</name>
</gene>
<keyword evidence="2" id="KW-1185">Reference proteome</keyword>
<dbReference type="AlphaFoldDB" id="A0A183NKB6"/>
<evidence type="ECO:0000313" key="2">
    <source>
        <dbReference type="Proteomes" id="UP000269396"/>
    </source>
</evidence>
<protein>
    <submittedName>
        <fullName evidence="1">Uncharacterized protein</fullName>
    </submittedName>
</protein>